<dbReference type="RefSeq" id="WP_054837782.1">
    <property type="nucleotide sequence ID" value="NZ_BBBY01000002.1"/>
</dbReference>
<dbReference type="UniPathway" id="UPA00159">
    <property type="reaction ID" value="UER00275"/>
</dbReference>
<sequence>MHFNPSIVIKISGKFFDEDGSRNISSLRDVVKNLSSSFRVAIVSGGGSNARKYISMGRDLNLSESYLDLLGIWASRLNANLIAFALGDIAYPVVPDSLEDFIEKWSSGKVVVTGGFQPGQSTAAVAALVAEATNSSTLIVATNVDGVYDKDPKVYKDAVMLKELTINKLKEILENSQSVKAGTYELLDPMAMKIIQRSRIKVIVMNYRYISSLSDLIKDNKNIGSTVIPE</sequence>
<dbReference type="GO" id="GO:0033862">
    <property type="term" value="F:UMP kinase activity"/>
    <property type="evidence" value="ECO:0007669"/>
    <property type="project" value="UniProtKB-EC"/>
</dbReference>
<evidence type="ECO:0000256" key="8">
    <source>
        <dbReference type="ARBA" id="ARBA00022840"/>
    </source>
</evidence>
<dbReference type="GO" id="GO:0006225">
    <property type="term" value="P:UDP biosynthetic process"/>
    <property type="evidence" value="ECO:0007669"/>
    <property type="project" value="TreeGrafter"/>
</dbReference>
<evidence type="ECO:0000313" key="13">
    <source>
        <dbReference type="EMBL" id="MUN28022.1"/>
    </source>
</evidence>
<keyword evidence="14" id="KW-1185">Reference proteome</keyword>
<feature type="binding site" evidence="11">
    <location>
        <position position="148"/>
    </location>
    <ligand>
        <name>ATP</name>
        <dbReference type="ChEBI" id="CHEBI:30616"/>
    </ligand>
</feature>
<comment type="subcellular location">
    <subcellularLocation>
        <location evidence="1 11">Cytoplasm</location>
    </subcellularLocation>
</comment>
<reference evidence="13 14" key="1">
    <citation type="submission" date="2019-10" db="EMBL/GenBank/DDBJ databases">
        <title>Sequencing and Assembly of Multiple Reported Metal-Biooxidizing Members of the Extremely Thermoacidophilic Archaeal Family Sulfolobaceae.</title>
        <authorList>
            <person name="Counts J.A."/>
            <person name="Kelly R.M."/>
        </authorList>
    </citation>
    <scope>NUCLEOTIDE SEQUENCE [LARGE SCALE GENOMIC DNA]</scope>
    <source>
        <strain evidence="13 14">DSM 6482</strain>
    </source>
</reference>
<name>A0A6A9QS98_SULME</name>
<protein>
    <recommendedName>
        <fullName evidence="11">Uridylate kinase</fullName>
        <shortName evidence="11">UK</shortName>
        <ecNumber evidence="11">2.7.4.22</ecNumber>
    </recommendedName>
    <alternativeName>
        <fullName evidence="11">Uridine monophosphate kinase</fullName>
        <shortName evidence="11">UMP kinase</shortName>
        <shortName evidence="11">UMPK</shortName>
    </alternativeName>
</protein>
<evidence type="ECO:0000256" key="11">
    <source>
        <dbReference type="HAMAP-Rule" id="MF_01220"/>
    </source>
</evidence>
<dbReference type="GO" id="GO:0044210">
    <property type="term" value="P:'de novo' CTP biosynthetic process"/>
    <property type="evidence" value="ECO:0007669"/>
    <property type="project" value="UniProtKB-UniRule"/>
</dbReference>
<dbReference type="InterPro" id="IPR036393">
    <property type="entry name" value="AceGlu_kinase-like_sf"/>
</dbReference>
<evidence type="ECO:0000256" key="5">
    <source>
        <dbReference type="ARBA" id="ARBA00022679"/>
    </source>
</evidence>
<keyword evidence="9 11" id="KW-0665">Pyrimidine biosynthesis</keyword>
<dbReference type="PIRSF" id="PIRSF005650">
    <property type="entry name" value="Uridylate_kin"/>
    <property type="match status" value="1"/>
</dbReference>
<evidence type="ECO:0000256" key="9">
    <source>
        <dbReference type="ARBA" id="ARBA00022975"/>
    </source>
</evidence>
<comment type="subunit">
    <text evidence="11">Homohexamer.</text>
</comment>
<dbReference type="GO" id="GO:0005524">
    <property type="term" value="F:ATP binding"/>
    <property type="evidence" value="ECO:0007669"/>
    <property type="project" value="UniProtKB-KW"/>
</dbReference>
<comment type="function">
    <text evidence="11">Catalyzes the reversible phosphorylation of UMP to UDP.</text>
</comment>
<evidence type="ECO:0000256" key="7">
    <source>
        <dbReference type="ARBA" id="ARBA00022777"/>
    </source>
</evidence>
<evidence type="ECO:0000256" key="10">
    <source>
        <dbReference type="ARBA" id="ARBA00047767"/>
    </source>
</evidence>
<feature type="binding site" evidence="11">
    <location>
        <position position="68"/>
    </location>
    <ligand>
        <name>UMP</name>
        <dbReference type="ChEBI" id="CHEBI:57865"/>
    </ligand>
</feature>
<keyword evidence="5 11" id="KW-0808">Transferase</keyword>
<evidence type="ECO:0000256" key="3">
    <source>
        <dbReference type="ARBA" id="ARBA00007614"/>
    </source>
</evidence>
<dbReference type="GO" id="GO:0005737">
    <property type="term" value="C:cytoplasm"/>
    <property type="evidence" value="ECO:0007669"/>
    <property type="project" value="UniProtKB-SubCell"/>
</dbReference>
<dbReference type="InterPro" id="IPR001048">
    <property type="entry name" value="Asp/Glu/Uridylate_kinase"/>
</dbReference>
<feature type="binding site" evidence="11">
    <location>
        <position position="51"/>
    </location>
    <ligand>
        <name>ATP</name>
        <dbReference type="ChEBI" id="CHEBI:30616"/>
    </ligand>
</feature>
<dbReference type="AlphaFoldDB" id="A0A6A9QS98"/>
<dbReference type="PANTHER" id="PTHR42833">
    <property type="entry name" value="URIDYLATE KINASE"/>
    <property type="match status" value="1"/>
</dbReference>
<feature type="binding site" evidence="11">
    <location>
        <position position="47"/>
    </location>
    <ligand>
        <name>ATP</name>
        <dbReference type="ChEBI" id="CHEBI:30616"/>
    </ligand>
</feature>
<dbReference type="FunFam" id="3.40.1160.10:FF:000030">
    <property type="entry name" value="Uridylate kinase"/>
    <property type="match status" value="1"/>
</dbReference>
<dbReference type="Pfam" id="PF00696">
    <property type="entry name" value="AA_kinase"/>
    <property type="match status" value="1"/>
</dbReference>
<feature type="binding site" evidence="11">
    <location>
        <position position="142"/>
    </location>
    <ligand>
        <name>ATP</name>
        <dbReference type="ChEBI" id="CHEBI:30616"/>
    </ligand>
</feature>
<gene>
    <name evidence="11" type="primary">pyrH</name>
    <name evidence="13" type="ORF">GC250_00725</name>
</gene>
<dbReference type="InterPro" id="IPR011817">
    <property type="entry name" value="Uridylate_kinase"/>
</dbReference>
<evidence type="ECO:0000256" key="2">
    <source>
        <dbReference type="ARBA" id="ARBA00004791"/>
    </source>
</evidence>
<feature type="binding site" evidence="11">
    <location>
        <position position="151"/>
    </location>
    <ligand>
        <name>ATP</name>
        <dbReference type="ChEBI" id="CHEBI:30616"/>
    </ligand>
</feature>
<feature type="binding site" evidence="11">
    <location>
        <begin position="116"/>
        <end position="122"/>
    </location>
    <ligand>
        <name>UMP</name>
        <dbReference type="ChEBI" id="CHEBI:57865"/>
    </ligand>
</feature>
<evidence type="ECO:0000256" key="1">
    <source>
        <dbReference type="ARBA" id="ARBA00004496"/>
    </source>
</evidence>
<comment type="caution">
    <text evidence="13">The sequence shown here is derived from an EMBL/GenBank/DDBJ whole genome shotgun (WGS) entry which is preliminary data.</text>
</comment>
<dbReference type="OrthoDB" id="372251at2157"/>
<dbReference type="HAMAP" id="MF_01220_A">
    <property type="entry name" value="PyrH_A"/>
    <property type="match status" value="1"/>
</dbReference>
<dbReference type="EC" id="2.7.4.22" evidence="11"/>
<feature type="binding site" evidence="11">
    <location>
        <position position="143"/>
    </location>
    <ligand>
        <name>ATP</name>
        <dbReference type="ChEBI" id="CHEBI:30616"/>
    </ligand>
</feature>
<evidence type="ECO:0000259" key="12">
    <source>
        <dbReference type="Pfam" id="PF00696"/>
    </source>
</evidence>
<dbReference type="SUPFAM" id="SSF53633">
    <property type="entry name" value="Carbamate kinase-like"/>
    <property type="match status" value="1"/>
</dbReference>
<keyword evidence="4 11" id="KW-0963">Cytoplasm</keyword>
<evidence type="ECO:0000256" key="4">
    <source>
        <dbReference type="ARBA" id="ARBA00022490"/>
    </source>
</evidence>
<evidence type="ECO:0000256" key="6">
    <source>
        <dbReference type="ARBA" id="ARBA00022741"/>
    </source>
</evidence>
<dbReference type="InterPro" id="IPR011818">
    <property type="entry name" value="Uridylate_kinase_arch/spir"/>
</dbReference>
<proteinExistence type="inferred from homology"/>
<feature type="binding site" evidence="11">
    <location>
        <position position="46"/>
    </location>
    <ligand>
        <name>UMP</name>
        <dbReference type="ChEBI" id="CHEBI:57865"/>
    </ligand>
</feature>
<dbReference type="PANTHER" id="PTHR42833:SF4">
    <property type="entry name" value="URIDYLATE KINASE PUMPKIN, CHLOROPLASTIC"/>
    <property type="match status" value="1"/>
</dbReference>
<dbReference type="Proteomes" id="UP000470772">
    <property type="component" value="Unassembled WGS sequence"/>
</dbReference>
<comment type="similarity">
    <text evidence="3 11">Belongs to the UMP kinase family.</text>
</comment>
<dbReference type="Gene3D" id="3.40.1160.10">
    <property type="entry name" value="Acetylglutamate kinase-like"/>
    <property type="match status" value="1"/>
</dbReference>
<accession>A0A6A9QS98</accession>
<evidence type="ECO:0000313" key="14">
    <source>
        <dbReference type="Proteomes" id="UP000470772"/>
    </source>
</evidence>
<keyword evidence="8 11" id="KW-0067">ATP-binding</keyword>
<comment type="activity regulation">
    <text evidence="11">Inhibited by UTP.</text>
</comment>
<comment type="pathway">
    <text evidence="2 11">Pyrimidine metabolism; CTP biosynthesis via de novo pathway; UDP from UMP (UMPK route): step 1/1.</text>
</comment>
<feature type="binding site" evidence="11">
    <location>
        <begin position="10"/>
        <end position="14"/>
    </location>
    <ligand>
        <name>ATP</name>
        <dbReference type="ChEBI" id="CHEBI:30616"/>
    </ligand>
</feature>
<dbReference type="NCBIfam" id="TIGR02076">
    <property type="entry name" value="pyrH_arch"/>
    <property type="match status" value="1"/>
</dbReference>
<keyword evidence="7 11" id="KW-0418">Kinase</keyword>
<keyword evidence="6 11" id="KW-0547">Nucleotide-binding</keyword>
<comment type="catalytic activity">
    <reaction evidence="10 11">
        <text>UMP + ATP = UDP + ADP</text>
        <dbReference type="Rhea" id="RHEA:24400"/>
        <dbReference type="ChEBI" id="CHEBI:30616"/>
        <dbReference type="ChEBI" id="CHEBI:57865"/>
        <dbReference type="ChEBI" id="CHEBI:58223"/>
        <dbReference type="ChEBI" id="CHEBI:456216"/>
        <dbReference type="EC" id="2.7.4.22"/>
    </reaction>
</comment>
<dbReference type="EMBL" id="WGGD01000005">
    <property type="protein sequence ID" value="MUN28022.1"/>
    <property type="molecule type" value="Genomic_DNA"/>
</dbReference>
<organism evidence="13 14">
    <name type="scientific">Sulfuracidifex metallicus DSM 6482 = JCM 9184</name>
    <dbReference type="NCBI Taxonomy" id="523847"/>
    <lineage>
        <taxon>Archaea</taxon>
        <taxon>Thermoproteota</taxon>
        <taxon>Thermoprotei</taxon>
        <taxon>Sulfolobales</taxon>
        <taxon>Sulfolobaceae</taxon>
        <taxon>Sulfuracidifex</taxon>
    </lineage>
</organism>
<feature type="domain" description="Aspartate/glutamate/uridylate kinase" evidence="12">
    <location>
        <begin position="7"/>
        <end position="206"/>
    </location>
</feature>